<comment type="caution">
    <text evidence="19">The sequence shown here is derived from an EMBL/GenBank/DDBJ whole genome shotgun (WGS) entry which is preliminary data.</text>
</comment>
<keyword evidence="4" id="KW-0272">Extracellular matrix</keyword>
<reference evidence="19 20" key="1">
    <citation type="submission" date="2019-09" db="EMBL/GenBank/DDBJ databases">
        <title>Bird 10,000 Genomes (B10K) Project - Family phase.</title>
        <authorList>
            <person name="Zhang G."/>
        </authorList>
    </citation>
    <scope>NUCLEOTIDE SEQUENCE [LARGE SCALE GENOMIC DNA]</scope>
    <source>
        <strain evidence="19">B10K-CU-031-19</strain>
        <tissue evidence="19">Muscle</tissue>
    </source>
</reference>
<organism evidence="19 20">
    <name type="scientific">Chaetorhynchus papuensis</name>
    <name type="common">pygmy drongo</name>
    <dbReference type="NCBI Taxonomy" id="254446"/>
    <lineage>
        <taxon>Eukaryota</taxon>
        <taxon>Metazoa</taxon>
        <taxon>Chordata</taxon>
        <taxon>Craniata</taxon>
        <taxon>Vertebrata</taxon>
        <taxon>Euteleostomi</taxon>
        <taxon>Archelosauria</taxon>
        <taxon>Archosauria</taxon>
        <taxon>Dinosauria</taxon>
        <taxon>Saurischia</taxon>
        <taxon>Theropoda</taxon>
        <taxon>Coelurosauria</taxon>
        <taxon>Aves</taxon>
        <taxon>Neognathae</taxon>
        <taxon>Neoaves</taxon>
        <taxon>Telluraves</taxon>
        <taxon>Australaves</taxon>
        <taxon>Passeriformes</taxon>
        <taxon>Rhipiduridae</taxon>
        <taxon>Chaetorhynchus</taxon>
    </lineage>
</organism>
<evidence type="ECO:0000313" key="19">
    <source>
        <dbReference type="EMBL" id="NXD99604.1"/>
    </source>
</evidence>
<dbReference type="Pfam" id="PF22821">
    <property type="entry name" value="ZP1_ZP4_Ig-like"/>
    <property type="match status" value="1"/>
</dbReference>
<keyword evidence="9" id="KW-0472">Membrane</keyword>
<dbReference type="InterPro" id="IPR044913">
    <property type="entry name" value="P_trefoil_dom_sf"/>
</dbReference>
<evidence type="ECO:0000256" key="16">
    <source>
        <dbReference type="SAM" id="SignalP"/>
    </source>
</evidence>
<feature type="compositionally biased region" description="Low complexity" evidence="15">
    <location>
        <begin position="519"/>
        <end position="543"/>
    </location>
</feature>
<dbReference type="GO" id="GO:0035805">
    <property type="term" value="C:egg coat"/>
    <property type="evidence" value="ECO:0007669"/>
    <property type="project" value="UniProtKB-SubCell"/>
</dbReference>
<gene>
    <name evidence="19" type="primary">Zp1</name>
    <name evidence="19" type="ORF">CHAPAP_R04915</name>
</gene>
<keyword evidence="7 16" id="KW-0732">Signal</keyword>
<dbReference type="GO" id="GO:0032190">
    <property type="term" value="F:acrosin binding"/>
    <property type="evidence" value="ECO:0007669"/>
    <property type="project" value="TreeGrafter"/>
</dbReference>
<dbReference type="InterPro" id="IPR000519">
    <property type="entry name" value="P_trefoil_dom"/>
</dbReference>
<feature type="compositionally biased region" description="Polar residues" evidence="15">
    <location>
        <begin position="391"/>
        <end position="407"/>
    </location>
</feature>
<feature type="region of interest" description="Disordered" evidence="15">
    <location>
        <begin position="189"/>
        <end position="545"/>
    </location>
</feature>
<feature type="compositionally biased region" description="Low complexity" evidence="15">
    <location>
        <begin position="423"/>
        <end position="443"/>
    </location>
</feature>
<dbReference type="SMART" id="SM00241">
    <property type="entry name" value="ZP"/>
    <property type="match status" value="1"/>
</dbReference>
<dbReference type="InterPro" id="IPR042235">
    <property type="entry name" value="ZP-C_dom"/>
</dbReference>
<keyword evidence="5" id="KW-0165">Cleavage on pair of basic residues</keyword>
<dbReference type="GO" id="GO:0005886">
    <property type="term" value="C:plasma membrane"/>
    <property type="evidence" value="ECO:0007669"/>
    <property type="project" value="UniProtKB-SubCell"/>
</dbReference>
<feature type="compositionally biased region" description="Polar residues" evidence="15">
    <location>
        <begin position="293"/>
        <end position="310"/>
    </location>
</feature>
<evidence type="ECO:0000256" key="15">
    <source>
        <dbReference type="SAM" id="MobiDB-lite"/>
    </source>
</evidence>
<evidence type="ECO:0000256" key="9">
    <source>
        <dbReference type="ARBA" id="ARBA00023136"/>
    </source>
</evidence>
<evidence type="ECO:0000256" key="14">
    <source>
        <dbReference type="PROSITE-ProRule" id="PRU00779"/>
    </source>
</evidence>
<evidence type="ECO:0000256" key="8">
    <source>
        <dbReference type="ARBA" id="ARBA00022989"/>
    </source>
</evidence>
<dbReference type="CDD" id="cd00111">
    <property type="entry name" value="Trefoil"/>
    <property type="match status" value="1"/>
</dbReference>
<dbReference type="PROSITE" id="PS51034">
    <property type="entry name" value="ZP_2"/>
    <property type="match status" value="1"/>
</dbReference>
<feature type="domain" description="P-type" evidence="18">
    <location>
        <begin position="583"/>
        <end position="623"/>
    </location>
</feature>
<feature type="chain" id="PRO_5029691909" evidence="16">
    <location>
        <begin position="21"/>
        <end position="965"/>
    </location>
</feature>
<feature type="compositionally biased region" description="Polar residues" evidence="15">
    <location>
        <begin position="317"/>
        <end position="361"/>
    </location>
</feature>
<feature type="signal peptide" evidence="16">
    <location>
        <begin position="1"/>
        <end position="20"/>
    </location>
</feature>
<accession>A0A7K8J9P0</accession>
<dbReference type="Proteomes" id="UP000541605">
    <property type="component" value="Unassembled WGS sequence"/>
</dbReference>
<dbReference type="InterPro" id="IPR054554">
    <property type="entry name" value="ZP1/4_Ig-like"/>
</dbReference>
<dbReference type="InterPro" id="IPR001507">
    <property type="entry name" value="ZP_dom"/>
</dbReference>
<dbReference type="InterPro" id="IPR055355">
    <property type="entry name" value="ZP-C"/>
</dbReference>
<evidence type="ECO:0000256" key="12">
    <source>
        <dbReference type="ARBA" id="ARBA00023279"/>
    </source>
</evidence>
<dbReference type="AlphaFoldDB" id="A0A7K8J9P0"/>
<keyword evidence="6" id="KW-0812">Transmembrane</keyword>
<dbReference type="Gene3D" id="2.60.40.4100">
    <property type="entry name" value="Zona pellucida, ZP-C domain"/>
    <property type="match status" value="1"/>
</dbReference>
<keyword evidence="2" id="KW-1003">Cell membrane</keyword>
<dbReference type="GO" id="GO:0060468">
    <property type="term" value="P:prevention of polyspermy"/>
    <property type="evidence" value="ECO:0007669"/>
    <property type="project" value="TreeGrafter"/>
</dbReference>
<evidence type="ECO:0000259" key="18">
    <source>
        <dbReference type="PROSITE" id="PS51448"/>
    </source>
</evidence>
<evidence type="ECO:0000256" key="11">
    <source>
        <dbReference type="ARBA" id="ARBA00023180"/>
    </source>
</evidence>
<dbReference type="InterPro" id="IPR055356">
    <property type="entry name" value="ZP-N"/>
</dbReference>
<dbReference type="PROSITE" id="PS51448">
    <property type="entry name" value="P_TREFOIL_2"/>
    <property type="match status" value="1"/>
</dbReference>
<evidence type="ECO:0000259" key="17">
    <source>
        <dbReference type="PROSITE" id="PS51034"/>
    </source>
</evidence>
<dbReference type="Gene3D" id="2.60.40.3210">
    <property type="entry name" value="Zona pellucida, ZP-N domain"/>
    <property type="match status" value="1"/>
</dbReference>
<comment type="caution">
    <text evidence="14">Lacks conserved residue(s) required for the propagation of feature annotation.</text>
</comment>
<dbReference type="PANTHER" id="PTHR23343:SF41">
    <property type="entry name" value="ZONA PELLUCIDA SPERM-BINDING PROTEIN 1"/>
    <property type="match status" value="1"/>
</dbReference>
<evidence type="ECO:0000256" key="6">
    <source>
        <dbReference type="ARBA" id="ARBA00022692"/>
    </source>
</evidence>
<dbReference type="GO" id="GO:0007339">
    <property type="term" value="P:binding of sperm to zona pellucida"/>
    <property type="evidence" value="ECO:0007669"/>
    <property type="project" value="TreeGrafter"/>
</dbReference>
<keyword evidence="12" id="KW-0278">Fertilization</keyword>
<keyword evidence="10" id="KW-1015">Disulfide bond</keyword>
<evidence type="ECO:0000256" key="7">
    <source>
        <dbReference type="ARBA" id="ARBA00022729"/>
    </source>
</evidence>
<feature type="compositionally biased region" description="Polar residues" evidence="15">
    <location>
        <begin position="368"/>
        <end position="384"/>
    </location>
</feature>
<dbReference type="GO" id="GO:0035804">
    <property type="term" value="F:structural constituent of egg coat"/>
    <property type="evidence" value="ECO:0007669"/>
    <property type="project" value="TreeGrafter"/>
</dbReference>
<feature type="non-terminal residue" evidence="19">
    <location>
        <position position="965"/>
    </location>
</feature>
<evidence type="ECO:0000256" key="1">
    <source>
        <dbReference type="ARBA" id="ARBA00004251"/>
    </source>
</evidence>
<dbReference type="EMBL" id="VWYX01001292">
    <property type="protein sequence ID" value="NXD99604.1"/>
    <property type="molecule type" value="Genomic_DNA"/>
</dbReference>
<sequence>MGRSCSFLLLLFLLPPWPRATVALLRYRHDCGELGMQLLVFPPHGRSVRFRVLDEFGSRFDVANCSICLHWLSSREDGSVIFSSGYKGCHVLFKENRYVLRVQLEELLSSGLPLTSYEVNMTCPKPGGSEMLPDGKREKSRDSEVMVSHTGLLHQVSESSLTLSESQLSSQDRLEQVHTMGQYLTNSELPGIWHHSSPAHPGPLSQPGGVRPVTHIQGSFIHPGVQPPQPGGQSQPGIIRPVLVSQNHPSVLHPGGQTQPGQLRPGSVSQNQPGQLWPGSVSQNQPGVVHPGGQNQPGIRPGSVSQNQPGQLRPGSVSHNQPGQLWPGSVSQNQPGQLRPGSVSQNQPGQLRPGSVSQNQPGVVHPGGQNQPGTHLGFGSQNQPGVVHPGGQNQPGIRPGSVSQNQPGMVHPGGQNQPGIRPGFGSQNPPGGQNQPGQFRPGFVSHNQPGLIPTGAQTPVGFLRPGAQPPNQPGISRPSHHSNSHTGLHGHAGMLHPGHPSPALVRPGLPSWPGLISSGLQAQPQPGLGRPGLQPHPGLLHPGIHSQPSLLQPTALFYPSAGAAWIPCRARSLLPPGTPLTREQCQVPAGRMACVAPQGRDGCLQAGCCYDDMDRATPCYYGNTATVQCLLEGHLVLVVPRGMVAPPYNLDSVRLASSQAGCEPLHVSEAFVMFRFPVTHCGTTVQVIEDRLIYENQLISTIDVQGSPRGSVTRDSVYILRARCIYNASDLLPVGVEVAVPPTAAPLAMPGPLGLQLRIATDESYSSYHPTGDFPLVRVLRDPIYVEVRLLQKTDPNLVLVLHHCWASPGSHATSQPQWPILVEGCPFQGDNYRTRLIPVGPASPELPFPSHYQRFVISTFAFVEPPSMAVLEGEVYISCSASVCHLAQPEPCRPSCQLGVPSRESGSFQGFGGDLCVSPSSRANLLLPTGVRRSPGDGSTGDGVGTVTSQGCIVFPEVPKGGGA</sequence>
<dbReference type="InterPro" id="IPR051148">
    <property type="entry name" value="Zona_Pellucida_Domain_gp"/>
</dbReference>
<evidence type="ECO:0000256" key="5">
    <source>
        <dbReference type="ARBA" id="ARBA00022685"/>
    </source>
</evidence>
<evidence type="ECO:0000313" key="20">
    <source>
        <dbReference type="Proteomes" id="UP000541605"/>
    </source>
</evidence>
<keyword evidence="3" id="KW-0964">Secreted</keyword>
<dbReference type="Pfam" id="PF23344">
    <property type="entry name" value="ZP-N"/>
    <property type="match status" value="1"/>
</dbReference>
<proteinExistence type="predicted"/>
<evidence type="ECO:0000256" key="2">
    <source>
        <dbReference type="ARBA" id="ARBA00022475"/>
    </source>
</evidence>
<keyword evidence="11" id="KW-0325">Glycoprotein</keyword>
<evidence type="ECO:0000256" key="13">
    <source>
        <dbReference type="ARBA" id="ARBA00024183"/>
    </source>
</evidence>
<evidence type="ECO:0000256" key="3">
    <source>
        <dbReference type="ARBA" id="ARBA00022525"/>
    </source>
</evidence>
<feature type="non-terminal residue" evidence="19">
    <location>
        <position position="1"/>
    </location>
</feature>
<comment type="subcellular location">
    <subcellularLocation>
        <location evidence="1">Cell membrane</location>
        <topology evidence="1">Single-pass type I membrane protein</topology>
    </subcellularLocation>
    <subcellularLocation>
        <location evidence="13">Zona pellucida</location>
    </subcellularLocation>
</comment>
<evidence type="ECO:0000256" key="10">
    <source>
        <dbReference type="ARBA" id="ARBA00023157"/>
    </source>
</evidence>
<feature type="domain" description="ZP" evidence="17">
    <location>
        <begin position="628"/>
        <end position="904"/>
    </location>
</feature>
<keyword evidence="8" id="KW-1133">Transmembrane helix</keyword>
<evidence type="ECO:0000256" key="4">
    <source>
        <dbReference type="ARBA" id="ARBA00022530"/>
    </source>
</evidence>
<feature type="compositionally biased region" description="Polar residues" evidence="15">
    <location>
        <begin position="256"/>
        <end position="286"/>
    </location>
</feature>
<keyword evidence="20" id="KW-1185">Reference proteome</keyword>
<name>A0A7K8J9P0_9PASS</name>
<protein>
    <submittedName>
        <fullName evidence="19">ZP1 protein</fullName>
    </submittedName>
</protein>
<dbReference type="PANTHER" id="PTHR23343">
    <property type="entry name" value="ZONA PELLUCIDA SPERM-BINDING PROTEIN"/>
    <property type="match status" value="1"/>
</dbReference>
<dbReference type="SUPFAM" id="SSF57492">
    <property type="entry name" value="Trefoil"/>
    <property type="match status" value="1"/>
</dbReference>
<dbReference type="Pfam" id="PF00100">
    <property type="entry name" value="Zona_pellucida"/>
    <property type="match status" value="1"/>
</dbReference>